<dbReference type="Gene3D" id="2.30.30.380">
    <property type="entry name" value="Zn-finger domain of Sec23/24"/>
    <property type="match status" value="1"/>
</dbReference>
<gene>
    <name evidence="4" type="ORF">ACFSCY_03295</name>
</gene>
<dbReference type="InterPro" id="IPR013766">
    <property type="entry name" value="Thioredoxin_domain"/>
</dbReference>
<dbReference type="RefSeq" id="WP_343969332.1">
    <property type="nucleotide sequence ID" value="NZ_BAAAJG010000001.1"/>
</dbReference>
<evidence type="ECO:0000256" key="2">
    <source>
        <dbReference type="ARBA" id="ARBA00023284"/>
    </source>
</evidence>
<dbReference type="InterPro" id="IPR036249">
    <property type="entry name" value="Thioredoxin-like_sf"/>
</dbReference>
<keyword evidence="5" id="KW-1185">Reference proteome</keyword>
<keyword evidence="2" id="KW-0676">Redox-active center</keyword>
<dbReference type="Gene3D" id="3.40.30.10">
    <property type="entry name" value="Glutaredoxin"/>
    <property type="match status" value="1"/>
</dbReference>
<dbReference type="Proteomes" id="UP001597145">
    <property type="component" value="Unassembled WGS sequence"/>
</dbReference>
<organism evidence="4 5">
    <name type="scientific">Pseudonocardia aurantiaca</name>
    <dbReference type="NCBI Taxonomy" id="75290"/>
    <lineage>
        <taxon>Bacteria</taxon>
        <taxon>Bacillati</taxon>
        <taxon>Actinomycetota</taxon>
        <taxon>Actinomycetes</taxon>
        <taxon>Pseudonocardiales</taxon>
        <taxon>Pseudonocardiaceae</taxon>
        <taxon>Pseudonocardia</taxon>
    </lineage>
</organism>
<reference evidence="5" key="1">
    <citation type="journal article" date="2019" name="Int. J. Syst. Evol. Microbiol.">
        <title>The Global Catalogue of Microorganisms (GCM) 10K type strain sequencing project: providing services to taxonomists for standard genome sequencing and annotation.</title>
        <authorList>
            <consortium name="The Broad Institute Genomics Platform"/>
            <consortium name="The Broad Institute Genome Sequencing Center for Infectious Disease"/>
            <person name="Wu L."/>
            <person name="Ma J."/>
        </authorList>
    </citation>
    <scope>NUCLEOTIDE SEQUENCE [LARGE SCALE GENOMIC DNA]</scope>
    <source>
        <strain evidence="5">JCM 12165</strain>
    </source>
</reference>
<dbReference type="Pfam" id="PF00085">
    <property type="entry name" value="Thioredoxin"/>
    <property type="match status" value="1"/>
</dbReference>
<proteinExistence type="inferred from homology"/>
<dbReference type="CDD" id="cd02947">
    <property type="entry name" value="TRX_family"/>
    <property type="match status" value="1"/>
</dbReference>
<protein>
    <submittedName>
        <fullName evidence="4">Thioredoxin family protein</fullName>
    </submittedName>
</protein>
<dbReference type="PANTHER" id="PTHR45663">
    <property type="entry name" value="GEO12009P1"/>
    <property type="match status" value="1"/>
</dbReference>
<dbReference type="PROSITE" id="PS51352">
    <property type="entry name" value="THIOREDOXIN_2"/>
    <property type="match status" value="1"/>
</dbReference>
<evidence type="ECO:0000313" key="5">
    <source>
        <dbReference type="Proteomes" id="UP001597145"/>
    </source>
</evidence>
<sequence>MTPEGPVVTAPARDPLVVVEVTWDECLAVLEQIFRRLAASVATAETRSGVVGCPRCGRRNRVPAAGTGVPVCGRCRHALPWIAAARDDDFAAVAEQSSLPVLVEVWAPWCGLSWLARPVVEEFALTRPGELKLVEVDVLGAPGETERLAVRSVPTLLMLRRGEIVARRYGVAPAPELRDWLDETLPALRDRS</sequence>
<evidence type="ECO:0000259" key="3">
    <source>
        <dbReference type="PROSITE" id="PS51352"/>
    </source>
</evidence>
<evidence type="ECO:0000256" key="1">
    <source>
        <dbReference type="ARBA" id="ARBA00008987"/>
    </source>
</evidence>
<feature type="domain" description="Thioredoxin" evidence="3">
    <location>
        <begin position="33"/>
        <end position="186"/>
    </location>
</feature>
<dbReference type="SUPFAM" id="SSF52833">
    <property type="entry name" value="Thioredoxin-like"/>
    <property type="match status" value="1"/>
</dbReference>
<comment type="caution">
    <text evidence="4">The sequence shown here is derived from an EMBL/GenBank/DDBJ whole genome shotgun (WGS) entry which is preliminary data.</text>
</comment>
<comment type="similarity">
    <text evidence="1">Belongs to the thioredoxin family.</text>
</comment>
<dbReference type="PANTHER" id="PTHR45663:SF11">
    <property type="entry name" value="GEO12009P1"/>
    <property type="match status" value="1"/>
</dbReference>
<dbReference type="EMBL" id="JBHUCP010000003">
    <property type="protein sequence ID" value="MFD1528457.1"/>
    <property type="molecule type" value="Genomic_DNA"/>
</dbReference>
<accession>A0ABW4FHL5</accession>
<name>A0ABW4FHL5_9PSEU</name>
<evidence type="ECO:0000313" key="4">
    <source>
        <dbReference type="EMBL" id="MFD1528457.1"/>
    </source>
</evidence>